<dbReference type="AlphaFoldDB" id="A0A923M779"/>
<keyword evidence="4" id="KW-1185">Reference proteome</keyword>
<evidence type="ECO:0000313" key="4">
    <source>
        <dbReference type="Proteomes" id="UP000596827"/>
    </source>
</evidence>
<name>A0A923M779_9BURK</name>
<feature type="compositionally biased region" description="Polar residues" evidence="1">
    <location>
        <begin position="437"/>
        <end position="450"/>
    </location>
</feature>
<reference evidence="3" key="1">
    <citation type="submission" date="2020-08" db="EMBL/GenBank/DDBJ databases">
        <title>Ramlibacter sp. GTP1 16S ribosomal RNA gene genome sequencing and assembly.</title>
        <authorList>
            <person name="Kang M."/>
        </authorList>
    </citation>
    <scope>NUCLEOTIDE SEQUENCE</scope>
    <source>
        <strain evidence="3">GTP1</strain>
    </source>
</reference>
<keyword evidence="2" id="KW-0812">Transmembrane</keyword>
<keyword evidence="2" id="KW-0472">Membrane</keyword>
<feature type="transmembrane region" description="Helical" evidence="2">
    <location>
        <begin position="76"/>
        <end position="99"/>
    </location>
</feature>
<keyword evidence="2" id="KW-1133">Transmembrane helix</keyword>
<feature type="transmembrane region" description="Helical" evidence="2">
    <location>
        <begin position="139"/>
        <end position="157"/>
    </location>
</feature>
<proteinExistence type="predicted"/>
<organism evidence="3 4">
    <name type="scientific">Ramlibacter albus</name>
    <dbReference type="NCBI Taxonomy" id="2079448"/>
    <lineage>
        <taxon>Bacteria</taxon>
        <taxon>Pseudomonadati</taxon>
        <taxon>Pseudomonadota</taxon>
        <taxon>Betaproteobacteria</taxon>
        <taxon>Burkholderiales</taxon>
        <taxon>Comamonadaceae</taxon>
        <taxon>Ramlibacter</taxon>
    </lineage>
</organism>
<sequence length="450" mass="49639">MRQAVLLIHGIGEQRPMDSLREFVDAVWTRDREVQRPGANAGAFWSKPYTLSQDFELRRLTTGENRAGHRTDFFEFYWAHLMHGTTMGHVVAWAATLLWRKPSRVPKELRGAWVLIWLLLLAGVGAALAFALHRTQVPPWVPVLVNAVVLPAAYAVIRNIVGDAARYLHVSPRNVQRRHAIRSAGFKVLKSLHKQGYDRIVVVGHSLGSVIGYDILSHAWGAWHTEDTGEGTKNFTVTEALENLAAEHAEHGRFSIDEFRKGQHACFDELRHNGSRWCVSDFVTLGSPLAHAPVLLANDAEDLKRRFEQRELPTCPPTLEASPRGLRFTYTDGERRTLLHQAALFAPTRWTNLYFPARALVFGDAIGGPLAPLFGPGVVDVPVCTKARLGLLSHTLYWSPGSVEGDDAHLAALRRAIDLAGAGAQDSPEMPGAGRATRTSSSMATGRTSG</sequence>
<evidence type="ECO:0000313" key="3">
    <source>
        <dbReference type="EMBL" id="MBC5764173.1"/>
    </source>
</evidence>
<accession>A0A923M779</accession>
<feature type="region of interest" description="Disordered" evidence="1">
    <location>
        <begin position="423"/>
        <end position="450"/>
    </location>
</feature>
<evidence type="ECO:0000256" key="2">
    <source>
        <dbReference type="SAM" id="Phobius"/>
    </source>
</evidence>
<protein>
    <submittedName>
        <fullName evidence="3">Uncharacterized protein</fullName>
    </submittedName>
</protein>
<dbReference type="RefSeq" id="WP_187080655.1">
    <property type="nucleotide sequence ID" value="NZ_JACORU010000002.1"/>
</dbReference>
<comment type="caution">
    <text evidence="3">The sequence shown here is derived from an EMBL/GenBank/DDBJ whole genome shotgun (WGS) entry which is preliminary data.</text>
</comment>
<dbReference type="SUPFAM" id="SSF53474">
    <property type="entry name" value="alpha/beta-Hydrolases"/>
    <property type="match status" value="1"/>
</dbReference>
<evidence type="ECO:0000256" key="1">
    <source>
        <dbReference type="SAM" id="MobiDB-lite"/>
    </source>
</evidence>
<dbReference type="EMBL" id="JACORU010000002">
    <property type="protein sequence ID" value="MBC5764173.1"/>
    <property type="molecule type" value="Genomic_DNA"/>
</dbReference>
<feature type="transmembrane region" description="Helical" evidence="2">
    <location>
        <begin position="111"/>
        <end position="133"/>
    </location>
</feature>
<dbReference type="InterPro" id="IPR029058">
    <property type="entry name" value="AB_hydrolase_fold"/>
</dbReference>
<dbReference type="Proteomes" id="UP000596827">
    <property type="component" value="Unassembled WGS sequence"/>
</dbReference>
<gene>
    <name evidence="3" type="ORF">H8R02_06920</name>
</gene>